<dbReference type="Gene3D" id="1.10.486.10">
    <property type="entry name" value="PCRA, domain 4"/>
    <property type="match status" value="1"/>
</dbReference>
<organism evidence="18 19">
    <name type="scientific">Natronoglycomyces albus</name>
    <dbReference type="NCBI Taxonomy" id="2811108"/>
    <lineage>
        <taxon>Bacteria</taxon>
        <taxon>Bacillati</taxon>
        <taxon>Actinomycetota</taxon>
        <taxon>Actinomycetes</taxon>
        <taxon>Glycomycetales</taxon>
        <taxon>Glycomycetaceae</taxon>
        <taxon>Natronoglycomyces</taxon>
    </lineage>
</organism>
<evidence type="ECO:0000313" key="19">
    <source>
        <dbReference type="Proteomes" id="UP000662939"/>
    </source>
</evidence>
<proteinExistence type="inferred from homology"/>
<dbReference type="InterPro" id="IPR038726">
    <property type="entry name" value="PDDEXK_AddAB-type"/>
</dbReference>
<evidence type="ECO:0000256" key="11">
    <source>
        <dbReference type="ARBA" id="ARBA00023235"/>
    </source>
</evidence>
<dbReference type="PANTHER" id="PTHR11070">
    <property type="entry name" value="UVRD / RECB / PCRA DNA HELICASE FAMILY MEMBER"/>
    <property type="match status" value="1"/>
</dbReference>
<dbReference type="InterPro" id="IPR013986">
    <property type="entry name" value="DExx_box_DNA_helicase_dom_sf"/>
</dbReference>
<protein>
    <recommendedName>
        <fullName evidence="13">DNA 3'-5' helicase</fullName>
        <ecNumber evidence="13">5.6.2.4</ecNumber>
    </recommendedName>
</protein>
<evidence type="ECO:0000256" key="1">
    <source>
        <dbReference type="ARBA" id="ARBA00009922"/>
    </source>
</evidence>
<dbReference type="GO" id="GO:0005829">
    <property type="term" value="C:cytosol"/>
    <property type="evidence" value="ECO:0007669"/>
    <property type="project" value="TreeGrafter"/>
</dbReference>
<keyword evidence="9" id="KW-0238">DNA-binding</keyword>
<dbReference type="Gene3D" id="1.10.10.160">
    <property type="match status" value="1"/>
</dbReference>
<dbReference type="PROSITE" id="PS51217">
    <property type="entry name" value="UVRD_HELICASE_CTER"/>
    <property type="match status" value="1"/>
</dbReference>
<keyword evidence="19" id="KW-1185">Reference proteome</keyword>
<dbReference type="KEGG" id="nav:JQS30_12365"/>
<evidence type="ECO:0000256" key="13">
    <source>
        <dbReference type="ARBA" id="ARBA00034808"/>
    </source>
</evidence>
<dbReference type="InterPro" id="IPR014016">
    <property type="entry name" value="UvrD-like_ATP-bd"/>
</dbReference>
<dbReference type="InterPro" id="IPR011335">
    <property type="entry name" value="Restrct_endonuc-II-like"/>
</dbReference>
<reference evidence="18" key="1">
    <citation type="submission" date="2021-02" db="EMBL/GenBank/DDBJ databases">
        <title>Natronoglycomyces albus gen. nov., sp. nov, a haloalkaliphilic actinobacterium from a soda solonchak soil.</title>
        <authorList>
            <person name="Sorokin D.Y."/>
            <person name="Khijniak T.V."/>
            <person name="Zakharycheva A.P."/>
            <person name="Boueva O.V."/>
            <person name="Ariskina E.V."/>
            <person name="Hahnke R.L."/>
            <person name="Bunk B."/>
            <person name="Sproer C."/>
            <person name="Schumann P."/>
            <person name="Evtushenko L.I."/>
            <person name="Kublanov I.V."/>
        </authorList>
    </citation>
    <scope>NUCLEOTIDE SEQUENCE</scope>
    <source>
        <strain evidence="18">DSM 106290</strain>
    </source>
</reference>
<comment type="similarity">
    <text evidence="1">Belongs to the helicase family. UvrD subfamily.</text>
</comment>
<keyword evidence="2" id="KW-0540">Nuclease</keyword>
<keyword evidence="11" id="KW-0413">Isomerase</keyword>
<evidence type="ECO:0000256" key="8">
    <source>
        <dbReference type="ARBA" id="ARBA00022840"/>
    </source>
</evidence>
<dbReference type="GO" id="GO:0033202">
    <property type="term" value="C:DNA helicase complex"/>
    <property type="evidence" value="ECO:0007669"/>
    <property type="project" value="TreeGrafter"/>
</dbReference>
<dbReference type="Gene3D" id="3.40.50.300">
    <property type="entry name" value="P-loop containing nucleotide triphosphate hydrolases"/>
    <property type="match status" value="2"/>
</dbReference>
<dbReference type="Pfam" id="PF00580">
    <property type="entry name" value="UvrD-helicase"/>
    <property type="match status" value="1"/>
</dbReference>
<keyword evidence="7" id="KW-0269">Exonuclease</keyword>
<keyword evidence="4" id="KW-0227">DNA damage</keyword>
<dbReference type="SUPFAM" id="SSF52540">
    <property type="entry name" value="P-loop containing nucleoside triphosphate hydrolases"/>
    <property type="match status" value="1"/>
</dbReference>
<feature type="domain" description="UvrD-like helicase C-terminal" evidence="17">
    <location>
        <begin position="346"/>
        <end position="638"/>
    </location>
</feature>
<feature type="binding site" evidence="15">
    <location>
        <begin position="42"/>
        <end position="49"/>
    </location>
    <ligand>
        <name>ATP</name>
        <dbReference type="ChEBI" id="CHEBI:30616"/>
    </ligand>
</feature>
<dbReference type="GO" id="GO:0043138">
    <property type="term" value="F:3'-5' DNA helicase activity"/>
    <property type="evidence" value="ECO:0007669"/>
    <property type="project" value="UniProtKB-EC"/>
</dbReference>
<dbReference type="InterPro" id="IPR027417">
    <property type="entry name" value="P-loop_NTPase"/>
</dbReference>
<dbReference type="AlphaFoldDB" id="A0A895XFD7"/>
<dbReference type="RefSeq" id="WP_213170559.1">
    <property type="nucleotide sequence ID" value="NZ_CP070496.1"/>
</dbReference>
<dbReference type="GO" id="GO:0003677">
    <property type="term" value="F:DNA binding"/>
    <property type="evidence" value="ECO:0007669"/>
    <property type="project" value="UniProtKB-KW"/>
</dbReference>
<evidence type="ECO:0000256" key="10">
    <source>
        <dbReference type="ARBA" id="ARBA00023204"/>
    </source>
</evidence>
<evidence type="ECO:0000256" key="6">
    <source>
        <dbReference type="ARBA" id="ARBA00022806"/>
    </source>
</evidence>
<dbReference type="InterPro" id="IPR014017">
    <property type="entry name" value="DNA_helicase_UvrD-like_C"/>
</dbReference>
<dbReference type="PANTHER" id="PTHR11070:SF55">
    <property type="entry name" value="DNA 3'-5' HELICASE"/>
    <property type="match status" value="1"/>
</dbReference>
<evidence type="ECO:0000256" key="3">
    <source>
        <dbReference type="ARBA" id="ARBA00022741"/>
    </source>
</evidence>
<dbReference type="SUPFAM" id="SSF52980">
    <property type="entry name" value="Restriction endonuclease-like"/>
    <property type="match status" value="1"/>
</dbReference>
<dbReference type="InterPro" id="IPR011604">
    <property type="entry name" value="PDDEXK-like_dom_sf"/>
</dbReference>
<evidence type="ECO:0000256" key="9">
    <source>
        <dbReference type="ARBA" id="ARBA00023125"/>
    </source>
</evidence>
<accession>A0A895XFD7</accession>
<dbReference type="GO" id="GO:0005524">
    <property type="term" value="F:ATP binding"/>
    <property type="evidence" value="ECO:0007669"/>
    <property type="project" value="UniProtKB-UniRule"/>
</dbReference>
<keyword evidence="3 15" id="KW-0547">Nucleotide-binding</keyword>
<dbReference type="PROSITE" id="PS51198">
    <property type="entry name" value="UVRD_HELICASE_ATP_BIND"/>
    <property type="match status" value="1"/>
</dbReference>
<dbReference type="InterPro" id="IPR000212">
    <property type="entry name" value="DNA_helicase_UvrD/REP"/>
</dbReference>
<evidence type="ECO:0000256" key="12">
    <source>
        <dbReference type="ARBA" id="ARBA00034617"/>
    </source>
</evidence>
<sequence>MSSSPRYSALGLANRLGGDSPAPTEEQRAVIEAGLSPMLVIAGAGSGKTSTMADRVVWLIACGLVKPEHILGLTFTRKAAAELTAKIRTKLARLAASIESLDDLAGEPTVSTYNAYAASLVTEHGIRIGIEPGTHVITDTGRWQMARDLVCAWDGELTEFNAGIDRITEQVLALSGGMSEHLVDASALTDFDEYLAEQLSVRAGKRSNAEFRTLHSVTRQHRQLLPLVKAWQERKRDSGVMDFADQLQLAEQLVSAAPEVAATERERWHVVLLDEYQDTSHSQVTLLRKLFGDGHAVCAVGDPNQSIYSWRGASAGTLERFRADFPTAEGEAATEVFLTRSWRNRAEILEVANTVSEPLRSGGGVPQLTAGVDGVGVVATSLHATAADEAAWVAEQFSQKWWPHSDTGQTAATLVRSRRQIAPLMQAFDAAGLPFEVVGSVGLLYYPEVAETVATLRATADPTSGAALLRLLTGPRIRLGPRDMQALWARARELVADVSGFEPMQFASEAEPSLSDALNDLGDPAAYSPSGYQRLQRLQRELSWLRERCDQSLADIVRDAITVTGLDVETLLHRGELTHLDDFVDVAASYDSSTHSAGINSFLSYLETSKDRERGMVIEGASVTAGVIQIMTVHAAKGLEWDVVAVPGLAQGVFPSTRAGSSWVSDPSVLPFPLRGDAAELPMLFLDEAENPTQVSKAIKAFKHDCKEHRACEERRLAYVAMTRARHTLLASAYYWEPESVKPRQPAAFLSEARLGATEVGPWLTAPGATNPLEEDAPTKTWPVVAPLGHRQESFVTAARLVDAAMRDGEGLVEGDSFPALSGSSQARYWRQQAALLLAEREERARNVIFLRRPERMSASQVQAANADPQAYLRQLRRPLPQPPHEAAGRGTDFHAWVEEHFQHQQTLPLEEFSDGQDVVEPQMERWRRNFEASQWAQRDIHATEVPFVIDVDGIPVRGRIDAVFARQDGRWDVVDWKTGRVPIGEAAVAAAAQLAIYRVAWARLAGVDESAVEVAFYYVADDVTVRPADLPSLDSLSQFLRVGPGGFSSS</sequence>
<keyword evidence="6 15" id="KW-0347">Helicase</keyword>
<evidence type="ECO:0000259" key="16">
    <source>
        <dbReference type="PROSITE" id="PS51198"/>
    </source>
</evidence>
<evidence type="ECO:0000256" key="15">
    <source>
        <dbReference type="PROSITE-ProRule" id="PRU00560"/>
    </source>
</evidence>
<evidence type="ECO:0000256" key="4">
    <source>
        <dbReference type="ARBA" id="ARBA00022763"/>
    </source>
</evidence>
<dbReference type="Pfam" id="PF12705">
    <property type="entry name" value="PDDEXK_1"/>
    <property type="match status" value="1"/>
</dbReference>
<evidence type="ECO:0000256" key="7">
    <source>
        <dbReference type="ARBA" id="ARBA00022839"/>
    </source>
</evidence>
<dbReference type="Gene3D" id="3.90.320.10">
    <property type="match status" value="1"/>
</dbReference>
<evidence type="ECO:0000256" key="2">
    <source>
        <dbReference type="ARBA" id="ARBA00022722"/>
    </source>
</evidence>
<keyword evidence="5 15" id="KW-0378">Hydrolase</keyword>
<comment type="catalytic activity">
    <reaction evidence="14">
        <text>ATP + H2O = ADP + phosphate + H(+)</text>
        <dbReference type="Rhea" id="RHEA:13065"/>
        <dbReference type="ChEBI" id="CHEBI:15377"/>
        <dbReference type="ChEBI" id="CHEBI:15378"/>
        <dbReference type="ChEBI" id="CHEBI:30616"/>
        <dbReference type="ChEBI" id="CHEBI:43474"/>
        <dbReference type="ChEBI" id="CHEBI:456216"/>
        <dbReference type="EC" id="5.6.2.4"/>
    </reaction>
</comment>
<comment type="catalytic activity">
    <reaction evidence="12">
        <text>Couples ATP hydrolysis with the unwinding of duplex DNA by translocating in the 3'-5' direction.</text>
        <dbReference type="EC" id="5.6.2.4"/>
    </reaction>
</comment>
<gene>
    <name evidence="18" type="ORF">JQS30_12365</name>
</gene>
<keyword evidence="10" id="KW-0234">DNA repair</keyword>
<name>A0A895XFD7_9ACTN</name>
<dbReference type="EC" id="5.6.2.4" evidence="13"/>
<feature type="domain" description="UvrD-like helicase ATP-binding" evidence="16">
    <location>
        <begin position="21"/>
        <end position="345"/>
    </location>
</feature>
<evidence type="ECO:0000256" key="14">
    <source>
        <dbReference type="ARBA" id="ARBA00048988"/>
    </source>
</evidence>
<evidence type="ECO:0000256" key="5">
    <source>
        <dbReference type="ARBA" id="ARBA00022801"/>
    </source>
</evidence>
<dbReference type="CDD" id="cd17932">
    <property type="entry name" value="DEXQc_UvrD"/>
    <property type="match status" value="1"/>
</dbReference>
<dbReference type="GO" id="GO:0004527">
    <property type="term" value="F:exonuclease activity"/>
    <property type="evidence" value="ECO:0007669"/>
    <property type="project" value="UniProtKB-KW"/>
</dbReference>
<evidence type="ECO:0000313" key="18">
    <source>
        <dbReference type="EMBL" id="QSB04561.1"/>
    </source>
</evidence>
<dbReference type="EMBL" id="CP070496">
    <property type="protein sequence ID" value="QSB04561.1"/>
    <property type="molecule type" value="Genomic_DNA"/>
</dbReference>
<evidence type="ECO:0000259" key="17">
    <source>
        <dbReference type="PROSITE" id="PS51217"/>
    </source>
</evidence>
<dbReference type="Proteomes" id="UP000662939">
    <property type="component" value="Chromosome"/>
</dbReference>
<keyword evidence="8 15" id="KW-0067">ATP-binding</keyword>
<dbReference type="GO" id="GO:0000725">
    <property type="term" value="P:recombinational repair"/>
    <property type="evidence" value="ECO:0007669"/>
    <property type="project" value="TreeGrafter"/>
</dbReference>
<dbReference type="Pfam" id="PF13361">
    <property type="entry name" value="UvrD_C"/>
    <property type="match status" value="1"/>
</dbReference>